<organism evidence="16 17">
    <name type="scientific">Campylobacter gastrosuis</name>
    <dbReference type="NCBI Taxonomy" id="2974576"/>
    <lineage>
        <taxon>Bacteria</taxon>
        <taxon>Pseudomonadati</taxon>
        <taxon>Campylobacterota</taxon>
        <taxon>Epsilonproteobacteria</taxon>
        <taxon>Campylobacterales</taxon>
        <taxon>Campylobacteraceae</taxon>
        <taxon>Campylobacter</taxon>
    </lineage>
</organism>
<evidence type="ECO:0000256" key="3">
    <source>
        <dbReference type="ARBA" id="ARBA00004370"/>
    </source>
</evidence>
<evidence type="ECO:0000256" key="10">
    <source>
        <dbReference type="ARBA" id="ARBA00022975"/>
    </source>
</evidence>
<dbReference type="Gene3D" id="3.20.20.70">
    <property type="entry name" value="Aldolase class I"/>
    <property type="match status" value="1"/>
</dbReference>
<evidence type="ECO:0000256" key="9">
    <source>
        <dbReference type="ARBA" id="ARBA00022643"/>
    </source>
</evidence>
<dbReference type="PANTHER" id="PTHR48109">
    <property type="entry name" value="DIHYDROOROTATE DEHYDROGENASE (QUINONE), MITOCHONDRIAL-RELATED"/>
    <property type="match status" value="1"/>
</dbReference>
<comment type="subcellular location">
    <subcellularLocation>
        <location evidence="3">Membrane</location>
    </subcellularLocation>
</comment>
<evidence type="ECO:0000259" key="15">
    <source>
        <dbReference type="Pfam" id="PF01180"/>
    </source>
</evidence>
<keyword evidence="12" id="KW-0472">Membrane</keyword>
<evidence type="ECO:0000256" key="14">
    <source>
        <dbReference type="NCBIfam" id="TIGR01036"/>
    </source>
</evidence>
<dbReference type="PROSITE" id="PS00912">
    <property type="entry name" value="DHODEHASE_2"/>
    <property type="match status" value="1"/>
</dbReference>
<dbReference type="Pfam" id="PF01180">
    <property type="entry name" value="DHO_dh"/>
    <property type="match status" value="1"/>
</dbReference>
<dbReference type="CDD" id="cd04738">
    <property type="entry name" value="DHOD_2_like"/>
    <property type="match status" value="1"/>
</dbReference>
<feature type="domain" description="Dihydroorotate dehydrogenase catalytic" evidence="15">
    <location>
        <begin position="51"/>
        <end position="337"/>
    </location>
</feature>
<evidence type="ECO:0000256" key="2">
    <source>
        <dbReference type="ARBA" id="ARBA00003125"/>
    </source>
</evidence>
<keyword evidence="9" id="KW-0288">FMN</keyword>
<evidence type="ECO:0000256" key="4">
    <source>
        <dbReference type="ARBA" id="ARBA00005161"/>
    </source>
</evidence>
<reference evidence="16" key="1">
    <citation type="submission" date="2022-08" db="EMBL/GenBank/DDBJ databases">
        <authorList>
            <person name="Wang H."/>
        </authorList>
    </citation>
    <scope>NUCLEOTIDE SEQUENCE</scope>
    <source>
        <strain evidence="16">PS10</strain>
    </source>
</reference>
<sequence>MSYENLKKLFFKLDPENAHKIAEYSLRFANAIYPGIFSFVANKFVVDDLSLKQNIFNKTYHNPIGIGGGFDKNATMMAGLSALGFGYLEYGTFTPKPQSGNAKPRLFRLIDEKSIQNAMGFNNEGAVKIKDRVSKIYPNALPLWANIGKNKLTPNENALSDYEILVREFDGLCDAFVINLSSPNTPNLRALQEVSFINELFLSLKNLTKTPIILKISPDLAHEKAIEICQSAVKSGASGIIISNTSIDYSLSKSSNLQNFGGLSGEVIKQKSREIFKAVADELFGKTILIACGGISDAKEAYERIKMGANLVQIFTAFIYEGYGICKNLNDEIIKLLKADGFSHISEAVGVNVGAKIDKTKQN</sequence>
<evidence type="ECO:0000256" key="12">
    <source>
        <dbReference type="ARBA" id="ARBA00023136"/>
    </source>
</evidence>
<comment type="cofactor">
    <cofactor evidence="1">
        <name>FMN</name>
        <dbReference type="ChEBI" id="CHEBI:58210"/>
    </cofactor>
</comment>
<dbReference type="NCBIfam" id="NF003652">
    <property type="entry name" value="PRK05286.2-5"/>
    <property type="match status" value="1"/>
</dbReference>
<evidence type="ECO:0000256" key="5">
    <source>
        <dbReference type="ARBA" id="ARBA00005359"/>
    </source>
</evidence>
<dbReference type="InterPro" id="IPR001295">
    <property type="entry name" value="Dihydroorotate_DH_CS"/>
</dbReference>
<dbReference type="PANTHER" id="PTHR48109:SF4">
    <property type="entry name" value="DIHYDROOROTATE DEHYDROGENASE (QUINONE), MITOCHONDRIAL"/>
    <property type="match status" value="1"/>
</dbReference>
<evidence type="ECO:0000256" key="11">
    <source>
        <dbReference type="ARBA" id="ARBA00023002"/>
    </source>
</evidence>
<dbReference type="InterPro" id="IPR005719">
    <property type="entry name" value="Dihydroorotate_DH_2"/>
</dbReference>
<dbReference type="GO" id="GO:0106430">
    <property type="term" value="F:dihydroorotate dehydrogenase (quinone) activity"/>
    <property type="evidence" value="ECO:0007669"/>
    <property type="project" value="UniProtKB-EC"/>
</dbReference>
<reference evidence="16" key="2">
    <citation type="journal article" date="2023" name="Microorganisms">
        <title>Isolation and Genomic Characteristics of Cat-Borne Campylobacter felis sp. nov. and Sheep-Borne Campylobacter ovis sp. nov.</title>
        <authorList>
            <person name="Wang H."/>
            <person name="Li Y."/>
            <person name="Gu Y."/>
            <person name="Zhou G."/>
            <person name="Chen X."/>
            <person name="Zhang X."/>
            <person name="Shao Z."/>
            <person name="Zhang J."/>
            <person name="Zhang M."/>
        </authorList>
    </citation>
    <scope>NUCLEOTIDE SEQUENCE</scope>
    <source>
        <strain evidence="16">PS10</strain>
    </source>
</reference>
<comment type="pathway">
    <text evidence="4">Pyrimidine metabolism; UMP biosynthesis via de novo pathway; orotate from (S)-dihydroorotate (quinone route): step 1/1.</text>
</comment>
<comment type="function">
    <text evidence="2">Catalyzes the conversion of dihydroorotate to orotate with quinone as electron acceptor.</text>
</comment>
<protein>
    <recommendedName>
        <fullName evidence="7 14">Dihydroorotate dehydrogenase (quinone)</fullName>
        <ecNumber evidence="6 14">1.3.5.2</ecNumber>
    </recommendedName>
</protein>
<comment type="similarity">
    <text evidence="5">Belongs to the dihydroorotate dehydrogenase family. Type 2 subfamily.</text>
</comment>
<dbReference type="InterPro" id="IPR013785">
    <property type="entry name" value="Aldolase_TIM"/>
</dbReference>
<dbReference type="NCBIfam" id="NF003649">
    <property type="entry name" value="PRK05286.2-2"/>
    <property type="match status" value="1"/>
</dbReference>
<keyword evidence="11 16" id="KW-0560">Oxidoreductase</keyword>
<evidence type="ECO:0000313" key="17">
    <source>
        <dbReference type="Proteomes" id="UP001173801"/>
    </source>
</evidence>
<accession>A0ABT7HN98</accession>
<dbReference type="EMBL" id="JANURM010000002">
    <property type="protein sequence ID" value="MDL0088314.1"/>
    <property type="molecule type" value="Genomic_DNA"/>
</dbReference>
<keyword evidence="17" id="KW-1185">Reference proteome</keyword>
<gene>
    <name evidence="16" type="ORF">NYG85_02835</name>
</gene>
<evidence type="ECO:0000256" key="13">
    <source>
        <dbReference type="ARBA" id="ARBA00048639"/>
    </source>
</evidence>
<comment type="catalytic activity">
    <reaction evidence="13">
        <text>(S)-dihydroorotate + a quinone = orotate + a quinol</text>
        <dbReference type="Rhea" id="RHEA:30187"/>
        <dbReference type="ChEBI" id="CHEBI:24646"/>
        <dbReference type="ChEBI" id="CHEBI:30839"/>
        <dbReference type="ChEBI" id="CHEBI:30864"/>
        <dbReference type="ChEBI" id="CHEBI:132124"/>
        <dbReference type="EC" id="1.3.5.2"/>
    </reaction>
</comment>
<dbReference type="EC" id="1.3.5.2" evidence="6 14"/>
<name>A0ABT7HN98_9BACT</name>
<dbReference type="RefSeq" id="WP_284936964.1">
    <property type="nucleotide sequence ID" value="NZ_JANURM010000002.1"/>
</dbReference>
<dbReference type="SUPFAM" id="SSF51395">
    <property type="entry name" value="FMN-linked oxidoreductases"/>
    <property type="match status" value="1"/>
</dbReference>
<evidence type="ECO:0000313" key="16">
    <source>
        <dbReference type="EMBL" id="MDL0088314.1"/>
    </source>
</evidence>
<dbReference type="InterPro" id="IPR050074">
    <property type="entry name" value="DHO_dehydrogenase"/>
</dbReference>
<proteinExistence type="inferred from homology"/>
<evidence type="ECO:0000256" key="6">
    <source>
        <dbReference type="ARBA" id="ARBA00012791"/>
    </source>
</evidence>
<dbReference type="PROSITE" id="PS00911">
    <property type="entry name" value="DHODEHASE_1"/>
    <property type="match status" value="1"/>
</dbReference>
<evidence type="ECO:0000256" key="1">
    <source>
        <dbReference type="ARBA" id="ARBA00001917"/>
    </source>
</evidence>
<keyword evidence="10" id="KW-0665">Pyrimidine biosynthesis</keyword>
<evidence type="ECO:0000256" key="8">
    <source>
        <dbReference type="ARBA" id="ARBA00022630"/>
    </source>
</evidence>
<evidence type="ECO:0000256" key="7">
    <source>
        <dbReference type="ARBA" id="ARBA00018366"/>
    </source>
</evidence>
<dbReference type="Proteomes" id="UP001173801">
    <property type="component" value="Unassembled WGS sequence"/>
</dbReference>
<comment type="caution">
    <text evidence="16">The sequence shown here is derived from an EMBL/GenBank/DDBJ whole genome shotgun (WGS) entry which is preliminary data.</text>
</comment>
<dbReference type="NCBIfam" id="TIGR01036">
    <property type="entry name" value="pyrD_sub2"/>
    <property type="match status" value="1"/>
</dbReference>
<dbReference type="InterPro" id="IPR005720">
    <property type="entry name" value="Dihydroorotate_DH_cat"/>
</dbReference>
<keyword evidence="8" id="KW-0285">Flavoprotein</keyword>